<dbReference type="PROSITE" id="PS50172">
    <property type="entry name" value="BRCT"/>
    <property type="match status" value="1"/>
</dbReference>
<feature type="region of interest" description="Disordered" evidence="4">
    <location>
        <begin position="249"/>
        <end position="414"/>
    </location>
</feature>
<evidence type="ECO:0000256" key="3">
    <source>
        <dbReference type="ARBA" id="ARBA00023242"/>
    </source>
</evidence>
<feature type="region of interest" description="Disordered" evidence="4">
    <location>
        <begin position="451"/>
        <end position="671"/>
    </location>
</feature>
<name>A0ABQ0G9L7_9PEZI</name>
<evidence type="ECO:0000259" key="5">
    <source>
        <dbReference type="PROSITE" id="PS50172"/>
    </source>
</evidence>
<dbReference type="Proteomes" id="UP001628179">
    <property type="component" value="Unassembled WGS sequence"/>
</dbReference>
<keyword evidence="2" id="KW-0227">DNA damage</keyword>
<sequence length="1040" mass="111984">MASKSIRQAEKKALEGANESQDTLVVAHYLMLDYGVGLRSSSPAPGEVLSLPSPERSTPPSERGCGNSLARAGKSTGETRGTRAVNVARQNRRSRSAGSRRSENQEGEQPAVAPQDRDAADEDGVVGDPCLTDTLPQTHDPSVDINAAPPTRKMDSTQSTQLNTGRSYEQYICPPSPGHALPDLRDPSASKSVSGSSPRRGTLDHDDTGAVQFDFANAGDTETTIPPVQDGSGLVDFAGLAHLRRDYSQNAAHSTTQHPPETPAQSRNPFRHSRSQLLPTSQLFRGTQFSSPVKQASPTSSRPSPADFPNNSISPNPVISSPLKARGLRSSPIVDPTSSPEILPGTTSSRLHNGPSSPTSTQNPVVPESSHNQFSRKKSIPEPMSTYEPMRKSQERRATSEIRSDPIVSGEYDDDDDSIVKRRRVRAKKEAALKQLTAISLPRVVRPDDVEVPSTNQRRRASETEMCIAQCHERGAADTDSEGVDTVEESQKHPPEPVPRHVSEDHDSTQSGAYEEPEPMPEPMPSVVPELPRSSTKSERRLARTLGKEDASNGDAIPETSPARRRLENRPEEVPSSETPVLEARSTPNFQSSPPAFSTRSRKAGSGKGHERAPSSTSTLSTLASTPLPSSSNRPGTVSTRSGQSPIQSTIVASSSPAIAQTKPREARARLPKLKTASAENLRHSVRLDRRAWSSTDELSMSLAATPTFEQSLRVSRLSASRSASRSGRRTAKLPSTQRGPKLFENMAFAISFQSRKPGETNDQYRARVDYSATIEKRIKQAGGRILEDGFDELFEVLPMGSTAGSPPSSVGAEAEITLSPEGSSTGFTALVADGHSRKAKYMQALALGLPCIAARWVTTCLDRNELVDWTPYLLCAGQSAFLGDAIRSRSLAPYDAAAARLADVVGQRAKLLEGSRILAVVKKSLEGKKMAYVFLARVLGASLSRVYSVEEAKAEMKAAEDAGRPFDWVYVGGKPDQDALFAAGPAPVGGKKRKRGSMAAESAAAAVERPLKRIRTLSDELVIQSLILGRLIEEGELEE</sequence>
<gene>
    <name evidence="6" type="primary">RAD9</name>
    <name evidence="6" type="ORF">MFIFM68171_04631</name>
</gene>
<feature type="compositionally biased region" description="Basic and acidic residues" evidence="4">
    <location>
        <begin position="489"/>
        <end position="508"/>
    </location>
</feature>
<feature type="compositionally biased region" description="Polar residues" evidence="4">
    <location>
        <begin position="249"/>
        <end position="268"/>
    </location>
</feature>
<evidence type="ECO:0000256" key="2">
    <source>
        <dbReference type="ARBA" id="ARBA00022763"/>
    </source>
</evidence>
<feature type="compositionally biased region" description="Basic and acidic residues" evidence="4">
    <location>
        <begin position="536"/>
        <end position="551"/>
    </location>
</feature>
<feature type="compositionally biased region" description="Low complexity" evidence="4">
    <location>
        <begin position="49"/>
        <end position="63"/>
    </location>
</feature>
<feature type="compositionally biased region" description="Low complexity" evidence="4">
    <location>
        <begin position="716"/>
        <end position="726"/>
    </location>
</feature>
<dbReference type="InterPro" id="IPR047249">
    <property type="entry name" value="BRCT_p53bp1-like_rpt1"/>
</dbReference>
<evidence type="ECO:0000256" key="1">
    <source>
        <dbReference type="ARBA" id="ARBA00004123"/>
    </source>
</evidence>
<feature type="region of interest" description="Disordered" evidence="4">
    <location>
        <begin position="716"/>
        <end position="739"/>
    </location>
</feature>
<feature type="compositionally biased region" description="Polar residues" evidence="4">
    <location>
        <begin position="336"/>
        <end position="373"/>
    </location>
</feature>
<dbReference type="EMBL" id="BAAFSV010000002">
    <property type="protein sequence ID" value="GAB1314421.1"/>
    <property type="molecule type" value="Genomic_DNA"/>
</dbReference>
<feature type="compositionally biased region" description="Acidic residues" evidence="4">
    <location>
        <begin position="479"/>
        <end position="488"/>
    </location>
</feature>
<dbReference type="InterPro" id="IPR001357">
    <property type="entry name" value="BRCT_dom"/>
</dbReference>
<feature type="compositionally biased region" description="Basic and acidic residues" evidence="4">
    <location>
        <begin position="389"/>
        <end position="404"/>
    </location>
</feature>
<evidence type="ECO:0000256" key="4">
    <source>
        <dbReference type="SAM" id="MobiDB-lite"/>
    </source>
</evidence>
<feature type="compositionally biased region" description="Low complexity" evidence="4">
    <location>
        <begin position="614"/>
        <end position="632"/>
    </location>
</feature>
<dbReference type="InterPro" id="IPR047252">
    <property type="entry name" value="TP53BP1-like"/>
</dbReference>
<reference evidence="6 7" key="1">
    <citation type="submission" date="2024-09" db="EMBL/GenBank/DDBJ databases">
        <title>Itraconazole resistance in Madurella fahalii resulting from another homologue of gene encoding cytochrome P450 14-alpha sterol demethylase (CYP51).</title>
        <authorList>
            <person name="Yoshioka I."/>
            <person name="Fahal A.H."/>
            <person name="Kaneko S."/>
            <person name="Yaguchi T."/>
        </authorList>
    </citation>
    <scope>NUCLEOTIDE SEQUENCE [LARGE SCALE GENOMIC DNA]</scope>
    <source>
        <strain evidence="6 7">IFM 68171</strain>
    </source>
</reference>
<comment type="caution">
    <text evidence="6">The sequence shown here is derived from an EMBL/GenBank/DDBJ whole genome shotgun (WGS) entry which is preliminary data.</text>
</comment>
<evidence type="ECO:0000313" key="6">
    <source>
        <dbReference type="EMBL" id="GAB1314421.1"/>
    </source>
</evidence>
<dbReference type="GeneID" id="98175374"/>
<dbReference type="PANTHER" id="PTHR15321:SF3">
    <property type="entry name" value="TP53-BINDING PROTEIN 1"/>
    <property type="match status" value="1"/>
</dbReference>
<proteinExistence type="predicted"/>
<feature type="compositionally biased region" description="Low complexity" evidence="4">
    <location>
        <begin position="309"/>
        <end position="322"/>
    </location>
</feature>
<dbReference type="SUPFAM" id="SSF52113">
    <property type="entry name" value="BRCT domain"/>
    <property type="match status" value="1"/>
</dbReference>
<dbReference type="CDD" id="cd17745">
    <property type="entry name" value="BRCT_p53bp1_rpt1"/>
    <property type="match status" value="1"/>
</dbReference>
<keyword evidence="7" id="KW-1185">Reference proteome</keyword>
<feature type="region of interest" description="Disordered" evidence="4">
    <location>
        <begin position="36"/>
        <end position="233"/>
    </location>
</feature>
<accession>A0ABQ0G9L7</accession>
<keyword evidence="3" id="KW-0539">Nucleus</keyword>
<evidence type="ECO:0000313" key="7">
    <source>
        <dbReference type="Proteomes" id="UP001628179"/>
    </source>
</evidence>
<feature type="compositionally biased region" description="Polar residues" evidence="4">
    <location>
        <begin position="586"/>
        <end position="599"/>
    </location>
</feature>
<feature type="compositionally biased region" description="Polar residues" evidence="4">
    <location>
        <begin position="633"/>
        <end position="659"/>
    </location>
</feature>
<feature type="region of interest" description="Disordered" evidence="4">
    <location>
        <begin position="1"/>
        <end position="21"/>
    </location>
</feature>
<dbReference type="PANTHER" id="PTHR15321">
    <property type="entry name" value="TUMOR SUPPRESSOR P53-BINDING PROTEIN 1"/>
    <property type="match status" value="1"/>
</dbReference>
<dbReference type="InterPro" id="IPR036420">
    <property type="entry name" value="BRCT_dom_sf"/>
</dbReference>
<protein>
    <submittedName>
        <fullName evidence="6">Radiation sensitive protein rad9</fullName>
    </submittedName>
</protein>
<feature type="compositionally biased region" description="Polar residues" evidence="4">
    <location>
        <begin position="156"/>
        <end position="167"/>
    </location>
</feature>
<dbReference type="Gene3D" id="3.40.50.10190">
    <property type="entry name" value="BRCT domain"/>
    <property type="match status" value="1"/>
</dbReference>
<comment type="subcellular location">
    <subcellularLocation>
        <location evidence="1">Nucleus</location>
    </subcellularLocation>
</comment>
<organism evidence="6 7">
    <name type="scientific">Madurella fahalii</name>
    <dbReference type="NCBI Taxonomy" id="1157608"/>
    <lineage>
        <taxon>Eukaryota</taxon>
        <taxon>Fungi</taxon>
        <taxon>Dikarya</taxon>
        <taxon>Ascomycota</taxon>
        <taxon>Pezizomycotina</taxon>
        <taxon>Sordariomycetes</taxon>
        <taxon>Sordariomycetidae</taxon>
        <taxon>Sordariales</taxon>
        <taxon>Sordariales incertae sedis</taxon>
        <taxon>Madurella</taxon>
    </lineage>
</organism>
<dbReference type="RefSeq" id="XP_070916152.1">
    <property type="nucleotide sequence ID" value="XM_071060051.1"/>
</dbReference>
<feature type="domain" description="BRCT" evidence="5">
    <location>
        <begin position="739"/>
        <end position="875"/>
    </location>
</feature>
<feature type="compositionally biased region" description="Polar residues" evidence="4">
    <location>
        <begin position="275"/>
        <end position="303"/>
    </location>
</feature>